<reference evidence="1" key="2">
    <citation type="submission" date="2020-03" db="EMBL/GenBank/DDBJ databases">
        <title>The second near-complete assembly of the hexaploid bread wheat (Triticum aestivum) genome.</title>
        <authorList>
            <person name="Zimin A.V."/>
            <person name="Puiu D."/>
            <person name="Shumante A."/>
            <person name="Alonge M."/>
            <person name="Salzberg S.L."/>
        </authorList>
    </citation>
    <scope>NUCLEOTIDE SEQUENCE</scope>
    <source>
        <tissue evidence="1">Leaf</tissue>
    </source>
</reference>
<feature type="non-terminal residue" evidence="1">
    <location>
        <position position="31"/>
    </location>
</feature>
<sequence>IGLPASSTVASFGKVNSVNFQSTKQKILQQL</sequence>
<evidence type="ECO:0000313" key="1">
    <source>
        <dbReference type="EMBL" id="KAF7103333.1"/>
    </source>
</evidence>
<organism evidence="1">
    <name type="scientific">Triticum aestivum</name>
    <name type="common">Wheat</name>
    <dbReference type="NCBI Taxonomy" id="4565"/>
    <lineage>
        <taxon>Eukaryota</taxon>
        <taxon>Viridiplantae</taxon>
        <taxon>Streptophyta</taxon>
        <taxon>Embryophyta</taxon>
        <taxon>Tracheophyta</taxon>
        <taxon>Spermatophyta</taxon>
        <taxon>Magnoliopsida</taxon>
        <taxon>Liliopsida</taxon>
        <taxon>Poales</taxon>
        <taxon>Poaceae</taxon>
        <taxon>BOP clade</taxon>
        <taxon>Pooideae</taxon>
        <taxon>Triticodae</taxon>
        <taxon>Triticeae</taxon>
        <taxon>Triticinae</taxon>
        <taxon>Triticum</taxon>
    </lineage>
</organism>
<dbReference type="AlphaFoldDB" id="A0A9R1N7C4"/>
<feature type="non-terminal residue" evidence="1">
    <location>
        <position position="1"/>
    </location>
</feature>
<comment type="caution">
    <text evidence="1">The sequence shown here is derived from an EMBL/GenBank/DDBJ whole genome shotgun (WGS) entry which is preliminary data.</text>
</comment>
<dbReference type="EMBL" id="CM022230">
    <property type="protein sequence ID" value="KAF7103333.1"/>
    <property type="molecule type" value="Genomic_DNA"/>
</dbReference>
<dbReference type="Proteomes" id="UP000815260">
    <property type="component" value="Chromosome 7B"/>
</dbReference>
<reference evidence="1" key="1">
    <citation type="journal article" date="2017" name="Gigascience">
        <title>The first near-complete assembly of the hexaploid bread wheat genome, Triticum aestivum.</title>
        <authorList>
            <person name="Zimin A.V."/>
            <person name="Puiu D."/>
            <person name="Hall R."/>
            <person name="Kingan S."/>
            <person name="Clavijo B.J."/>
            <person name="Salzberg S.L."/>
        </authorList>
    </citation>
    <scope>NUCLEOTIDE SEQUENCE</scope>
    <source>
        <tissue evidence="1">Leaf</tissue>
    </source>
</reference>
<name>A0A9R1N7C4_WHEAT</name>
<accession>A0A9R1N7C4</accession>
<gene>
    <name evidence="1" type="ORF">CFC21_104329</name>
</gene>
<protein>
    <submittedName>
        <fullName evidence="1">Uncharacterized protein</fullName>
    </submittedName>
</protein>
<proteinExistence type="predicted"/>